<dbReference type="EMBL" id="FMYV01000015">
    <property type="protein sequence ID" value="SDC94039.1"/>
    <property type="molecule type" value="Genomic_DNA"/>
</dbReference>
<organism evidence="6 7">
    <name type="scientific">Geotoga petraea</name>
    <dbReference type="NCBI Taxonomy" id="28234"/>
    <lineage>
        <taxon>Bacteria</taxon>
        <taxon>Thermotogati</taxon>
        <taxon>Thermotogota</taxon>
        <taxon>Thermotogae</taxon>
        <taxon>Petrotogales</taxon>
        <taxon>Petrotogaceae</taxon>
        <taxon>Geotoga</taxon>
    </lineage>
</organism>
<dbReference type="AlphaFoldDB" id="A0A1G6QP04"/>
<feature type="transmembrane region" description="Helical" evidence="4">
    <location>
        <begin position="230"/>
        <end position="247"/>
    </location>
</feature>
<dbReference type="InterPro" id="IPR011701">
    <property type="entry name" value="MFS"/>
</dbReference>
<feature type="transmembrane region" description="Helical" evidence="4">
    <location>
        <begin position="139"/>
        <end position="158"/>
    </location>
</feature>
<dbReference type="CDD" id="cd17313">
    <property type="entry name" value="MFS_SLC45_SUC"/>
    <property type="match status" value="1"/>
</dbReference>
<protein>
    <submittedName>
        <fullName evidence="6">Na+/melibiose symporter</fullName>
    </submittedName>
</protein>
<dbReference type="Gene3D" id="1.20.1250.20">
    <property type="entry name" value="MFS general substrate transporter like domains"/>
    <property type="match status" value="2"/>
</dbReference>
<feature type="domain" description="Major facilitator superfamily (MFS) profile" evidence="5">
    <location>
        <begin position="7"/>
        <end position="417"/>
    </location>
</feature>
<evidence type="ECO:0000313" key="7">
    <source>
        <dbReference type="Proteomes" id="UP000199322"/>
    </source>
</evidence>
<dbReference type="Proteomes" id="UP000199322">
    <property type="component" value="Unassembled WGS sequence"/>
</dbReference>
<name>A0A1G6QP04_9BACT</name>
<dbReference type="SUPFAM" id="SSF103473">
    <property type="entry name" value="MFS general substrate transporter"/>
    <property type="match status" value="1"/>
</dbReference>
<dbReference type="GO" id="GO:0022857">
    <property type="term" value="F:transmembrane transporter activity"/>
    <property type="evidence" value="ECO:0007669"/>
    <property type="project" value="InterPro"/>
</dbReference>
<dbReference type="PANTHER" id="PTHR23528">
    <property type="match status" value="1"/>
</dbReference>
<evidence type="ECO:0000256" key="4">
    <source>
        <dbReference type="SAM" id="Phobius"/>
    </source>
</evidence>
<evidence type="ECO:0000313" key="6">
    <source>
        <dbReference type="EMBL" id="SDC94039.1"/>
    </source>
</evidence>
<proteinExistence type="predicted"/>
<feature type="transmembrane region" description="Helical" evidence="4">
    <location>
        <begin position="296"/>
        <end position="314"/>
    </location>
</feature>
<gene>
    <name evidence="6" type="ORF">SAMN04488588_2133</name>
</gene>
<evidence type="ECO:0000256" key="1">
    <source>
        <dbReference type="ARBA" id="ARBA00022692"/>
    </source>
</evidence>
<feature type="transmembrane region" description="Helical" evidence="4">
    <location>
        <begin position="392"/>
        <end position="413"/>
    </location>
</feature>
<feature type="transmembrane region" description="Helical" evidence="4">
    <location>
        <begin position="326"/>
        <end position="346"/>
    </location>
</feature>
<dbReference type="PANTHER" id="PTHR23528:SF1">
    <property type="entry name" value="MAJOR FACILITATOR SUPERFAMILY (MFS) PROFILE DOMAIN-CONTAINING PROTEIN"/>
    <property type="match status" value="1"/>
</dbReference>
<keyword evidence="2 4" id="KW-1133">Transmembrane helix</keyword>
<evidence type="ECO:0000259" key="5">
    <source>
        <dbReference type="PROSITE" id="PS50850"/>
    </source>
</evidence>
<reference evidence="6 7" key="1">
    <citation type="submission" date="2016-10" db="EMBL/GenBank/DDBJ databases">
        <authorList>
            <person name="de Groot N.N."/>
        </authorList>
    </citation>
    <scope>NUCLEOTIDE SEQUENCE [LARGE SCALE GENOMIC DNA]</scope>
    <source>
        <strain evidence="6 7">WG14</strain>
    </source>
</reference>
<keyword evidence="3 4" id="KW-0472">Membrane</keyword>
<keyword evidence="7" id="KW-1185">Reference proteome</keyword>
<dbReference type="STRING" id="28234.SAMN04488588_2133"/>
<evidence type="ECO:0000256" key="2">
    <source>
        <dbReference type="ARBA" id="ARBA00022989"/>
    </source>
</evidence>
<feature type="transmembrane region" description="Helical" evidence="4">
    <location>
        <begin position="77"/>
        <end position="96"/>
    </location>
</feature>
<keyword evidence="1 4" id="KW-0812">Transmembrane</keyword>
<dbReference type="RefSeq" id="WP_091405832.1">
    <property type="nucleotide sequence ID" value="NZ_FMYV01000015.1"/>
</dbReference>
<feature type="transmembrane region" description="Helical" evidence="4">
    <location>
        <begin position="102"/>
        <end position="127"/>
    </location>
</feature>
<dbReference type="InterPro" id="IPR036259">
    <property type="entry name" value="MFS_trans_sf"/>
</dbReference>
<feature type="transmembrane region" description="Helical" evidence="4">
    <location>
        <begin position="40"/>
        <end position="65"/>
    </location>
</feature>
<accession>A0A1G6QP04</accession>
<feature type="transmembrane region" description="Helical" evidence="4">
    <location>
        <begin position="7"/>
        <end position="28"/>
    </location>
</feature>
<sequence length="422" mass="47258">MKFNGWKLFVLGLGFFGVSIIWPLYNAYVPIFLKDFNLSSFWVGTVMTFDNIFAILMLPVIGAMSDQTRTRFGRRKPYIMFGAPLAAVFFILIPIVKDFAMLPLLMLVIVFMNFFMAIFRSPVVALMPDVTPSKFRSQANGVINFMGGLGALLAFFAGKPLYDANQNYPFLAGALIMLAAVMVLLTFIKEDKKYTIKETAIEKKSGFIKNGLVELMGNLKDAFTNKEKSLLFMLLSILFWFIGFNAIETFFTTYAKFHVGIPESTGALIMGVFSLVFMVFAIPAGFIGAKVGRKKTIFSGIFLLSFIILLTYILGNSSLLEEPTKFRNILFVLFAFGGMGWSLINVNSLPMVVDMTTNEKSGGYTGLYYFFSMAANIFAPPLAGLFMDIIDYNVLMVFSLFFFVLASITLIFVKRGETQEQE</sequence>
<dbReference type="Pfam" id="PF07690">
    <property type="entry name" value="MFS_1"/>
    <property type="match status" value="1"/>
</dbReference>
<evidence type="ECO:0000256" key="3">
    <source>
        <dbReference type="ARBA" id="ARBA00023136"/>
    </source>
</evidence>
<dbReference type="PROSITE" id="PS50850">
    <property type="entry name" value="MFS"/>
    <property type="match status" value="1"/>
</dbReference>
<feature type="transmembrane region" description="Helical" evidence="4">
    <location>
        <begin position="170"/>
        <end position="188"/>
    </location>
</feature>
<feature type="transmembrane region" description="Helical" evidence="4">
    <location>
        <begin position="267"/>
        <end position="289"/>
    </location>
</feature>
<feature type="transmembrane region" description="Helical" evidence="4">
    <location>
        <begin position="367"/>
        <end position="386"/>
    </location>
</feature>
<dbReference type="InterPro" id="IPR020846">
    <property type="entry name" value="MFS_dom"/>
</dbReference>